<dbReference type="Proteomes" id="UP000297716">
    <property type="component" value="Unassembled WGS sequence"/>
</dbReference>
<evidence type="ECO:0000256" key="1">
    <source>
        <dbReference type="ARBA" id="ARBA00022729"/>
    </source>
</evidence>
<protein>
    <recommendedName>
        <fullName evidence="2">MD-2-related lipid-recognition domain-containing protein</fullName>
    </recommendedName>
</protein>
<keyword evidence="1" id="KW-0732">Signal</keyword>
<dbReference type="Pfam" id="PF02221">
    <property type="entry name" value="E1_DerP2_DerF2"/>
    <property type="match status" value="1"/>
</dbReference>
<reference evidence="3 4" key="1">
    <citation type="submission" date="2019-03" db="EMBL/GenBank/DDBJ databases">
        <title>Draft genome sequence of Xylaria hypoxylon DSM 108379, a ubiquitous saprotrophic-parasitic fungi on hardwood.</title>
        <authorList>
            <person name="Buettner E."/>
            <person name="Leonhardt S."/>
            <person name="Gebauer A.M."/>
            <person name="Liers C."/>
            <person name="Hofrichter M."/>
            <person name="Kellner H."/>
        </authorList>
    </citation>
    <scope>NUCLEOTIDE SEQUENCE [LARGE SCALE GENOMIC DNA]</scope>
    <source>
        <strain evidence="3 4">DSM 108379</strain>
    </source>
</reference>
<gene>
    <name evidence="3" type="ORF">E0Z10_g9</name>
</gene>
<dbReference type="OrthoDB" id="5382272at2759"/>
<keyword evidence="4" id="KW-1185">Reference proteome</keyword>
<accession>A0A4Z0ZI83</accession>
<feature type="domain" description="MD-2-related lipid-recognition" evidence="2">
    <location>
        <begin position="42"/>
        <end position="183"/>
    </location>
</feature>
<evidence type="ECO:0000259" key="2">
    <source>
        <dbReference type="Pfam" id="PF02221"/>
    </source>
</evidence>
<dbReference type="EMBL" id="SKBN01000001">
    <property type="protein sequence ID" value="TGJ88662.1"/>
    <property type="molecule type" value="Genomic_DNA"/>
</dbReference>
<dbReference type="Gene3D" id="2.70.220.10">
    <property type="entry name" value="Ganglioside GM2 activator"/>
    <property type="match status" value="1"/>
</dbReference>
<name>A0A4Z0ZI83_9PEZI</name>
<proteinExistence type="predicted"/>
<dbReference type="InterPro" id="IPR036846">
    <property type="entry name" value="GM2-AP_sf"/>
</dbReference>
<comment type="caution">
    <text evidence="3">The sequence shown here is derived from an EMBL/GenBank/DDBJ whole genome shotgun (WGS) entry which is preliminary data.</text>
</comment>
<evidence type="ECO:0000313" key="4">
    <source>
        <dbReference type="Proteomes" id="UP000297716"/>
    </source>
</evidence>
<dbReference type="InterPro" id="IPR003172">
    <property type="entry name" value="ML_dom"/>
</dbReference>
<dbReference type="AlphaFoldDB" id="A0A4Z0ZI83"/>
<sequence>MRIEISRDATMALSLLPASQKPIGSAVSKDSFSLRGDLPGGSPFSLCDVSRPTDLFNIRSIELTRQPVHIDDEFTIHMYGAFLESFTPNASLDLQVNCGSHCEEYGAPPGQSPGESATADFCELSGIEQPLGGKKATCPPQEGYALITSSGYVFPMFFGTPGWYNFTFDAKTAEGDRIYCLTAEDIGMIVDGQDKEGG</sequence>
<evidence type="ECO:0000313" key="3">
    <source>
        <dbReference type="EMBL" id="TGJ88662.1"/>
    </source>
</evidence>
<organism evidence="3 4">
    <name type="scientific">Xylaria hypoxylon</name>
    <dbReference type="NCBI Taxonomy" id="37992"/>
    <lineage>
        <taxon>Eukaryota</taxon>
        <taxon>Fungi</taxon>
        <taxon>Dikarya</taxon>
        <taxon>Ascomycota</taxon>
        <taxon>Pezizomycotina</taxon>
        <taxon>Sordariomycetes</taxon>
        <taxon>Xylariomycetidae</taxon>
        <taxon>Xylariales</taxon>
        <taxon>Xylariaceae</taxon>
        <taxon>Xylaria</taxon>
    </lineage>
</organism>